<keyword evidence="4" id="KW-1134">Transmembrane beta strand</keyword>
<evidence type="ECO:0000256" key="6">
    <source>
        <dbReference type="ARBA" id="ARBA00022729"/>
    </source>
</evidence>
<dbReference type="PANTHER" id="PTHR30332:SF24">
    <property type="entry name" value="SECRETIN GSPD-RELATED"/>
    <property type="match status" value="1"/>
</dbReference>
<feature type="region of interest" description="Disordered" evidence="11">
    <location>
        <begin position="330"/>
        <end position="351"/>
    </location>
</feature>
<keyword evidence="6 12" id="KW-0732">Signal</keyword>
<feature type="domain" description="NolW-like" evidence="14">
    <location>
        <begin position="185"/>
        <end position="266"/>
    </location>
</feature>
<keyword evidence="9" id="KW-0998">Cell outer membrane</keyword>
<dbReference type="RefSeq" id="WP_093333338.1">
    <property type="nucleotide sequence ID" value="NZ_FOXP01000006.1"/>
</dbReference>
<organism evidence="16 17">
    <name type="scientific">Sphingomonas rubra</name>
    <dbReference type="NCBI Taxonomy" id="634430"/>
    <lineage>
        <taxon>Bacteria</taxon>
        <taxon>Pseudomonadati</taxon>
        <taxon>Pseudomonadota</taxon>
        <taxon>Alphaproteobacteria</taxon>
        <taxon>Sphingomonadales</taxon>
        <taxon>Sphingomonadaceae</taxon>
        <taxon>Sphingomonas</taxon>
    </lineage>
</organism>
<dbReference type="Gene3D" id="3.30.1370.120">
    <property type="match status" value="3"/>
</dbReference>
<dbReference type="InterPro" id="IPR049371">
    <property type="entry name" value="GspD-like_N0"/>
</dbReference>
<name>A0A1I5SUB1_9SPHN</name>
<dbReference type="GO" id="GO:0009279">
    <property type="term" value="C:cell outer membrane"/>
    <property type="evidence" value="ECO:0007669"/>
    <property type="project" value="UniProtKB-SubCell"/>
</dbReference>
<protein>
    <submittedName>
        <fullName evidence="16">General secretion pathway protein D</fullName>
    </submittedName>
</protein>
<keyword evidence="8" id="KW-0472">Membrane</keyword>
<keyword evidence="17" id="KW-1185">Reference proteome</keyword>
<dbReference type="InterPro" id="IPR001775">
    <property type="entry name" value="GspD/PilQ"/>
</dbReference>
<feature type="domain" description="Type II/III secretion system secretin-like" evidence="13">
    <location>
        <begin position="512"/>
        <end position="676"/>
    </location>
</feature>
<comment type="subcellular location">
    <subcellularLocation>
        <location evidence="1 10">Cell outer membrane</location>
    </subcellularLocation>
</comment>
<feature type="chain" id="PRO_5011516175" evidence="12">
    <location>
        <begin position="21"/>
        <end position="754"/>
    </location>
</feature>
<evidence type="ECO:0000256" key="10">
    <source>
        <dbReference type="RuleBase" id="RU004004"/>
    </source>
</evidence>
<dbReference type="InterPro" id="IPR038591">
    <property type="entry name" value="NolW-like_sf"/>
</dbReference>
<feature type="domain" description="NolW-like" evidence="14">
    <location>
        <begin position="273"/>
        <end position="396"/>
    </location>
</feature>
<dbReference type="GO" id="GO:0015627">
    <property type="term" value="C:type II protein secretion system complex"/>
    <property type="evidence" value="ECO:0007669"/>
    <property type="project" value="InterPro"/>
</dbReference>
<dbReference type="InterPro" id="IPR004846">
    <property type="entry name" value="T2SS/T3SS_dom"/>
</dbReference>
<evidence type="ECO:0000256" key="8">
    <source>
        <dbReference type="ARBA" id="ARBA00023136"/>
    </source>
</evidence>
<dbReference type="Pfam" id="PF21305">
    <property type="entry name" value="type_II_gspD_N0"/>
    <property type="match status" value="1"/>
</dbReference>
<dbReference type="EMBL" id="FOXP01000006">
    <property type="protein sequence ID" value="SFP74278.1"/>
    <property type="molecule type" value="Genomic_DNA"/>
</dbReference>
<keyword evidence="7" id="KW-0653">Protein transport</keyword>
<keyword evidence="5" id="KW-0812">Transmembrane</keyword>
<evidence type="ECO:0000256" key="11">
    <source>
        <dbReference type="SAM" id="MobiDB-lite"/>
    </source>
</evidence>
<feature type="domain" description="GspD-like N0" evidence="15">
    <location>
        <begin position="28"/>
        <end position="98"/>
    </location>
</feature>
<dbReference type="InterPro" id="IPR005644">
    <property type="entry name" value="NolW-like"/>
</dbReference>
<evidence type="ECO:0000256" key="4">
    <source>
        <dbReference type="ARBA" id="ARBA00022452"/>
    </source>
</evidence>
<dbReference type="GO" id="GO:0015628">
    <property type="term" value="P:protein secretion by the type II secretion system"/>
    <property type="evidence" value="ECO:0007669"/>
    <property type="project" value="InterPro"/>
</dbReference>
<dbReference type="PRINTS" id="PR00811">
    <property type="entry name" value="BCTERIALGSPD"/>
</dbReference>
<feature type="region of interest" description="Disordered" evidence="11">
    <location>
        <begin position="724"/>
        <end position="754"/>
    </location>
</feature>
<gene>
    <name evidence="16" type="ORF">SAMN04488241_106149</name>
</gene>
<evidence type="ECO:0000256" key="2">
    <source>
        <dbReference type="ARBA" id="ARBA00006980"/>
    </source>
</evidence>
<feature type="signal peptide" evidence="12">
    <location>
        <begin position="1"/>
        <end position="20"/>
    </location>
</feature>
<dbReference type="AlphaFoldDB" id="A0A1I5SUB1"/>
<keyword evidence="3 10" id="KW-0813">Transport</keyword>
<evidence type="ECO:0000259" key="15">
    <source>
        <dbReference type="Pfam" id="PF21305"/>
    </source>
</evidence>
<evidence type="ECO:0000259" key="14">
    <source>
        <dbReference type="Pfam" id="PF03958"/>
    </source>
</evidence>
<dbReference type="OrthoDB" id="9775455at2"/>
<dbReference type="STRING" id="634430.SAMN04488241_106149"/>
<evidence type="ECO:0000256" key="1">
    <source>
        <dbReference type="ARBA" id="ARBA00004442"/>
    </source>
</evidence>
<reference evidence="16 17" key="1">
    <citation type="submission" date="2016-10" db="EMBL/GenBank/DDBJ databases">
        <authorList>
            <person name="de Groot N.N."/>
        </authorList>
    </citation>
    <scope>NUCLEOTIDE SEQUENCE [LARGE SCALE GENOMIC DNA]</scope>
    <source>
        <strain evidence="16 17">CGMCC 1.9113</strain>
    </source>
</reference>
<dbReference type="Pfam" id="PF03958">
    <property type="entry name" value="Secretin_N"/>
    <property type="match status" value="3"/>
</dbReference>
<dbReference type="NCBIfam" id="TIGR02517">
    <property type="entry name" value="type_II_gspD"/>
    <property type="match status" value="1"/>
</dbReference>
<evidence type="ECO:0000313" key="17">
    <source>
        <dbReference type="Proteomes" id="UP000199586"/>
    </source>
</evidence>
<dbReference type="PANTHER" id="PTHR30332">
    <property type="entry name" value="PROBABLE GENERAL SECRETION PATHWAY PROTEIN D"/>
    <property type="match status" value="1"/>
</dbReference>
<evidence type="ECO:0000256" key="9">
    <source>
        <dbReference type="ARBA" id="ARBA00023237"/>
    </source>
</evidence>
<sequence length="754" mass="78786">MKLSRLLASALILSATPFSAPIGAQTTLNVRDADIRAFIADAARVTGRTFIIDNRVTGKVTVVTDRPLSRSEYFEAFLSTLRANGLVAVPTGNGALRIQPIDNAASQPTRVGAAGAARNSFVTEIVRLRSIDAPSAVDTVRPLVSAQGSVTANRGANSLVVVDFADNIRRIREVLRRIDTDSASTRVVTLQNAGAREVATALQALASGASGAAGGQGGAPAGGGGGASAGGVSVVSIDSSNSVVLRGDPSTVSRLAAVAAELDRKARSGTEIRVVFLENADASQLLPVLQQLVGQTPDPVQETTLSRGTFQQTNGTTGVSSGTIAPQIIQQPQQQSAGGSGATPNGQQAAVTTQGGRTAAVVTRFAGANAIVIAGPADIQRQLGDVIRQLDTRREQVLIEAIIAEVSDTTINRLGAQFLLGNLKGGAFAASTFSNSAPNILQIAGAVGARELATNRTIVVAPDGTRTETTNTATGADQLTQSAITSILGTAGGFGGFGGKIGDTIFGAIINAVKADNTSNLLQVPHIITLDNQQAHSLVGQEIPVTTGQALSNNFDNAFRTVQRQNVGIQLDVKPQVNANGSLKMFVRLEVSSIAGPVSSSNQELILNKRAFENVFTPDDGQITVIGGLLDDNERRTIEKIPLLGDIPVLGQLFRSKARTRAKTNLMVFIRPTILRTPEDSRRVTEQRYGYLRAVQGYAQPNVEPSIDQLVRDYMNAAPPIPSAPMPGNIEDPNIAVPVQTRSTLSIRPTKPGK</sequence>
<evidence type="ECO:0000259" key="13">
    <source>
        <dbReference type="Pfam" id="PF00263"/>
    </source>
</evidence>
<accession>A0A1I5SUB1</accession>
<evidence type="ECO:0000256" key="7">
    <source>
        <dbReference type="ARBA" id="ARBA00022927"/>
    </source>
</evidence>
<proteinExistence type="inferred from homology"/>
<evidence type="ECO:0000256" key="12">
    <source>
        <dbReference type="SAM" id="SignalP"/>
    </source>
</evidence>
<feature type="domain" description="NolW-like" evidence="14">
    <location>
        <begin position="123"/>
        <end position="182"/>
    </location>
</feature>
<dbReference type="Proteomes" id="UP000199586">
    <property type="component" value="Unassembled WGS sequence"/>
</dbReference>
<evidence type="ECO:0000313" key="16">
    <source>
        <dbReference type="EMBL" id="SFP74278.1"/>
    </source>
</evidence>
<evidence type="ECO:0000256" key="5">
    <source>
        <dbReference type="ARBA" id="ARBA00022692"/>
    </source>
</evidence>
<dbReference type="InterPro" id="IPR050810">
    <property type="entry name" value="Bact_Secretion_Sys_Channel"/>
</dbReference>
<dbReference type="InterPro" id="IPR013356">
    <property type="entry name" value="T2SS_GspD"/>
</dbReference>
<comment type="similarity">
    <text evidence="2">Belongs to the bacterial secretin family. GSP D subfamily.</text>
</comment>
<evidence type="ECO:0000256" key="3">
    <source>
        <dbReference type="ARBA" id="ARBA00022448"/>
    </source>
</evidence>
<dbReference type="Pfam" id="PF00263">
    <property type="entry name" value="Secretin"/>
    <property type="match status" value="1"/>
</dbReference>